<evidence type="ECO:0000256" key="1">
    <source>
        <dbReference type="ARBA" id="ARBA00004141"/>
    </source>
</evidence>
<feature type="transmembrane region" description="Helical" evidence="6">
    <location>
        <begin position="335"/>
        <end position="352"/>
    </location>
</feature>
<evidence type="ECO:0000256" key="5">
    <source>
        <dbReference type="ARBA" id="ARBA00023136"/>
    </source>
</evidence>
<accession>A0ABS6E1G6</accession>
<feature type="transmembrane region" description="Helical" evidence="6">
    <location>
        <begin position="196"/>
        <end position="212"/>
    </location>
</feature>
<keyword evidence="3" id="KW-0133">Cell shape</keyword>
<comment type="caution">
    <text evidence="7">The sequence shown here is derived from an EMBL/GenBank/DDBJ whole genome shotgun (WGS) entry which is preliminary data.</text>
</comment>
<proteinExistence type="predicted"/>
<dbReference type="InterPro" id="IPR047928">
    <property type="entry name" value="Perm_prefix_1"/>
</dbReference>
<dbReference type="EMBL" id="JAHLPM010000001">
    <property type="protein sequence ID" value="MBU5436632.1"/>
    <property type="molecule type" value="Genomic_DNA"/>
</dbReference>
<feature type="transmembrane region" description="Helical" evidence="6">
    <location>
        <begin position="218"/>
        <end position="238"/>
    </location>
</feature>
<sequence>MEQSNKIKEYLKTVCEQIRWKKAHKIISEEIENHIIDQKNALISEGLDEETAINKAILEMGDPTAVGLEFDRTYIPKPEWGIIALTGILLILGVIIRGFIFRNPEMTDISNNGIMFTNSIIFTIFGMLTMIIAYFLDYTIIGKYPKIIYFSLVLVTLGVMIISPVYQGQIFYVKFLMLLFPTAFAGIVYDMRNKGYLGIILSGIYFIIPVLICLKIPSLSILALYSITSLMIFTYAILRGWFNVKKLNGLLLIYIPIVIVSLTKIVFINDYQLLRLKTAFNPSLDPMGAGYWANATRSIIVNAKLFGSSQFGLNADNVLVDIHTDFLLTYLIHRIGWISFIIIMFFILAFIIRSLKFSLKQKSVLGGLVSLSVIVTFIMQVLFYVASNLGFQLFTPLTLPLISYSKIATVINMFLIGIMLSVYKSSMLYGNRDLNPLIRRERVKIVDGKIIIDLNR</sequence>
<keyword evidence="2 6" id="KW-0812">Transmembrane</keyword>
<feature type="transmembrane region" description="Helical" evidence="6">
    <location>
        <begin position="147"/>
        <end position="166"/>
    </location>
</feature>
<dbReference type="NCBIfam" id="NF038403">
    <property type="entry name" value="perm_prefix_1"/>
    <property type="match status" value="1"/>
</dbReference>
<feature type="transmembrane region" description="Helical" evidence="6">
    <location>
        <begin position="80"/>
        <end position="101"/>
    </location>
</feature>
<keyword evidence="8" id="KW-1185">Reference proteome</keyword>
<organism evidence="7 8">
    <name type="scientific">Tissierella simiarum</name>
    <dbReference type="NCBI Taxonomy" id="2841534"/>
    <lineage>
        <taxon>Bacteria</taxon>
        <taxon>Bacillati</taxon>
        <taxon>Bacillota</taxon>
        <taxon>Tissierellia</taxon>
        <taxon>Tissierellales</taxon>
        <taxon>Tissierellaceae</taxon>
        <taxon>Tissierella</taxon>
    </lineage>
</organism>
<feature type="transmembrane region" description="Helical" evidence="6">
    <location>
        <begin position="401"/>
        <end position="423"/>
    </location>
</feature>
<evidence type="ECO:0000256" key="4">
    <source>
        <dbReference type="ARBA" id="ARBA00022989"/>
    </source>
</evidence>
<feature type="transmembrane region" description="Helical" evidence="6">
    <location>
        <begin position="364"/>
        <end position="386"/>
    </location>
</feature>
<evidence type="ECO:0000256" key="3">
    <source>
        <dbReference type="ARBA" id="ARBA00022960"/>
    </source>
</evidence>
<reference evidence="7 8" key="1">
    <citation type="submission" date="2021-06" db="EMBL/GenBank/DDBJ databases">
        <authorList>
            <person name="Sun Q."/>
            <person name="Li D."/>
        </authorList>
    </citation>
    <scope>NUCLEOTIDE SEQUENCE [LARGE SCALE GENOMIC DNA]</scope>
    <source>
        <strain evidence="7 8">MSJ-40</strain>
    </source>
</reference>
<protein>
    <submittedName>
        <fullName evidence="7">FtsW/RodA/SpoVE family cell cycle protein</fullName>
    </submittedName>
</protein>
<name>A0ABS6E1G6_9FIRM</name>
<evidence type="ECO:0000313" key="8">
    <source>
        <dbReference type="Proteomes" id="UP000749471"/>
    </source>
</evidence>
<feature type="transmembrane region" description="Helical" evidence="6">
    <location>
        <begin position="172"/>
        <end position="189"/>
    </location>
</feature>
<keyword evidence="4 6" id="KW-1133">Transmembrane helix</keyword>
<evidence type="ECO:0000256" key="2">
    <source>
        <dbReference type="ARBA" id="ARBA00022692"/>
    </source>
</evidence>
<dbReference type="PANTHER" id="PTHR30474:SF1">
    <property type="entry name" value="PEPTIDOGLYCAN GLYCOSYLTRANSFERASE MRDB"/>
    <property type="match status" value="1"/>
</dbReference>
<comment type="subcellular location">
    <subcellularLocation>
        <location evidence="1">Membrane</location>
        <topology evidence="1">Multi-pass membrane protein</topology>
    </subcellularLocation>
</comment>
<dbReference type="RefSeq" id="WP_216515988.1">
    <property type="nucleotide sequence ID" value="NZ_JAHLPM010000001.1"/>
</dbReference>
<keyword evidence="5 6" id="KW-0472">Membrane</keyword>
<feature type="transmembrane region" description="Helical" evidence="6">
    <location>
        <begin position="250"/>
        <end position="268"/>
    </location>
</feature>
<evidence type="ECO:0000256" key="6">
    <source>
        <dbReference type="SAM" id="Phobius"/>
    </source>
</evidence>
<feature type="transmembrane region" description="Helical" evidence="6">
    <location>
        <begin position="113"/>
        <end position="135"/>
    </location>
</feature>
<evidence type="ECO:0000313" key="7">
    <source>
        <dbReference type="EMBL" id="MBU5436632.1"/>
    </source>
</evidence>
<dbReference type="InterPro" id="IPR001182">
    <property type="entry name" value="FtsW/RodA"/>
</dbReference>
<dbReference type="PANTHER" id="PTHR30474">
    <property type="entry name" value="CELL CYCLE PROTEIN"/>
    <property type="match status" value="1"/>
</dbReference>
<dbReference type="Proteomes" id="UP000749471">
    <property type="component" value="Unassembled WGS sequence"/>
</dbReference>
<dbReference type="Pfam" id="PF01098">
    <property type="entry name" value="FTSW_RODA_SPOVE"/>
    <property type="match status" value="1"/>
</dbReference>
<gene>
    <name evidence="7" type="ORF">KQI42_01355</name>
</gene>